<dbReference type="InterPro" id="IPR024409">
    <property type="entry name" value="DUF3833"/>
</dbReference>
<sequence>MLKNLLLVWCVCLAGCGVNVQRYSEQNPKLDLPGFFVGRVDGWGMFQKRSGEVIKRFHVLISSRMDGQNLIMHEAFTYSDGTRQTRVWTLYPDGPGRWRGTAGDVVGESHGEVAGNALHWRYELSLPVDDKVYQVHFDDWMYLLDENTMANRSAMTKFGVELGQVTLFFRRHGA</sequence>
<dbReference type="RefSeq" id="WP_140668907.1">
    <property type="nucleotide sequence ID" value="NZ_RCZE01000009.1"/>
</dbReference>
<dbReference type="EMBL" id="RCZE01000009">
    <property type="protein sequence ID" value="TPG75674.1"/>
    <property type="molecule type" value="Genomic_DNA"/>
</dbReference>
<evidence type="ECO:0000313" key="2">
    <source>
        <dbReference type="Proteomes" id="UP000317933"/>
    </source>
</evidence>
<accession>A0A502HPT2</accession>
<dbReference type="Proteomes" id="UP000317933">
    <property type="component" value="Unassembled WGS sequence"/>
</dbReference>
<dbReference type="Pfam" id="PF12915">
    <property type="entry name" value="DUF3833"/>
    <property type="match status" value="1"/>
</dbReference>
<name>A0A502HPT2_9PSED</name>
<proteinExistence type="predicted"/>
<evidence type="ECO:0000313" key="1">
    <source>
        <dbReference type="EMBL" id="TPG75674.1"/>
    </source>
</evidence>
<gene>
    <name evidence="1" type="ORF">EAH78_19125</name>
</gene>
<protein>
    <submittedName>
        <fullName evidence="1">DUF3833 domain-containing protein</fullName>
    </submittedName>
</protein>
<dbReference type="AlphaFoldDB" id="A0A502HPT2"/>
<reference evidence="1 2" key="1">
    <citation type="journal article" date="2019" name="Environ. Microbiol.">
        <title>Species interactions and distinct microbial communities in high Arctic permafrost affected cryosols are associated with the CH4 and CO2 gas fluxes.</title>
        <authorList>
            <person name="Altshuler I."/>
            <person name="Hamel J."/>
            <person name="Turney S."/>
            <person name="Magnuson E."/>
            <person name="Levesque R."/>
            <person name="Greer C."/>
            <person name="Whyte L.G."/>
        </authorList>
    </citation>
    <scope>NUCLEOTIDE SEQUENCE [LARGE SCALE GENOMIC DNA]</scope>
    <source>
        <strain evidence="1 2">E3</strain>
    </source>
</reference>
<comment type="caution">
    <text evidence="1">The sequence shown here is derived from an EMBL/GenBank/DDBJ whole genome shotgun (WGS) entry which is preliminary data.</text>
</comment>
<organism evidence="1 2">
    <name type="scientific">Pseudomonas arsenicoxydans</name>
    <dbReference type="NCBI Taxonomy" id="702115"/>
    <lineage>
        <taxon>Bacteria</taxon>
        <taxon>Pseudomonadati</taxon>
        <taxon>Pseudomonadota</taxon>
        <taxon>Gammaproteobacteria</taxon>
        <taxon>Pseudomonadales</taxon>
        <taxon>Pseudomonadaceae</taxon>
        <taxon>Pseudomonas</taxon>
    </lineage>
</organism>